<feature type="transmembrane region" description="Helical" evidence="5">
    <location>
        <begin position="378"/>
        <end position="398"/>
    </location>
</feature>
<feature type="transmembrane region" description="Helical" evidence="5">
    <location>
        <begin position="47"/>
        <end position="64"/>
    </location>
</feature>
<reference evidence="7" key="1">
    <citation type="journal article" date="2015" name="J. Eukaryot. Microbiol.">
        <title>Uncovering Cryptic Diversity in Two Amoebozoan Species Using Complete Mitochondrial Genome Sequences.</title>
        <authorList>
            <person name="Fucikova K."/>
            <person name="Lahr D.J."/>
        </authorList>
    </citation>
    <scope>NUCLEOTIDE SEQUENCE</scope>
    <source>
        <strain evidence="7">BCP-EM3VF21-2</strain>
    </source>
</reference>
<feature type="domain" description="NADH:quinone oxidoreductase/Mrp antiporter transmembrane" evidence="6">
    <location>
        <begin position="132"/>
        <end position="430"/>
    </location>
</feature>
<feature type="transmembrane region" description="Helical" evidence="5">
    <location>
        <begin position="136"/>
        <end position="156"/>
    </location>
</feature>
<feature type="transmembrane region" description="Helical" evidence="5">
    <location>
        <begin position="168"/>
        <end position="189"/>
    </location>
</feature>
<evidence type="ECO:0000256" key="2">
    <source>
        <dbReference type="ARBA" id="ARBA00022692"/>
    </source>
</evidence>
<dbReference type="AlphaFoldDB" id="A0A0K1HPE7"/>
<feature type="transmembrane region" description="Helical" evidence="5">
    <location>
        <begin position="336"/>
        <end position="357"/>
    </location>
</feature>
<dbReference type="InterPro" id="IPR010096">
    <property type="entry name" value="NADH-Q_OxRdtase_suN/2"/>
</dbReference>
<keyword evidence="3 5" id="KW-1133">Transmembrane helix</keyword>
<feature type="transmembrane region" description="Helical" evidence="5">
    <location>
        <begin position="309"/>
        <end position="330"/>
    </location>
</feature>
<dbReference type="EMBL" id="KT185627">
    <property type="protein sequence ID" value="AKT93970.1"/>
    <property type="molecule type" value="Genomic_DNA"/>
</dbReference>
<dbReference type="GO" id="GO:0016020">
    <property type="term" value="C:membrane"/>
    <property type="evidence" value="ECO:0007669"/>
    <property type="project" value="UniProtKB-SubCell"/>
</dbReference>
<evidence type="ECO:0000256" key="1">
    <source>
        <dbReference type="ARBA" id="ARBA00004141"/>
    </source>
</evidence>
<evidence type="ECO:0000256" key="4">
    <source>
        <dbReference type="ARBA" id="ARBA00023136"/>
    </source>
</evidence>
<feature type="transmembrane region" description="Helical" evidence="5">
    <location>
        <begin position="111"/>
        <end position="130"/>
    </location>
</feature>
<keyword evidence="4 5" id="KW-0472">Membrane</keyword>
<organism evidence="7">
    <name type="scientific">Vermamoeba vermiformis</name>
    <name type="common">Amoeba</name>
    <name type="synonym">Hartmannella vermiformis</name>
    <dbReference type="NCBI Taxonomy" id="5778"/>
    <lineage>
        <taxon>Eukaryota</taxon>
        <taxon>Amoebozoa</taxon>
        <taxon>Tubulinea</taxon>
        <taxon>Echinamoebida</taxon>
        <taxon>Vermamoeba</taxon>
    </lineage>
</organism>
<feature type="transmembrane region" description="Helical" evidence="5">
    <location>
        <begin position="280"/>
        <end position="302"/>
    </location>
</feature>
<dbReference type="NCBIfam" id="TIGR01770">
    <property type="entry name" value="NDH_I_N"/>
    <property type="match status" value="1"/>
</dbReference>
<name>A0A0K1HPE7_VERVE</name>
<sequence>MFSTNLFSSDLLLFTPSLFLIFTLLIIVVYSVFVSKISFSRFLVEDVVLKVAFSFFCFILLLLNQVSLDWKAFNFYFSWDALSNISLLIVTVLMLFIFLSSYTYFKYEEVFTFEFGVLVYFYLIGVYLLFLSNDFFSLYLGVELQSFVLYVLCAYKRDAFSSEAGLKYFVLGAFSSGILLFGISLIYGFSGSTNFDDIYSLFFPGVGGLLYNTGFLTGFVFFSIGFLFKLGVFPFHMWVPDVYEGSPTLVTTILAAVSKFVIAIAFIKIYMYVFFSFSFYWYRIFLVLGLSSVIFASIAALYQEKIKRLLAYSGIAHMGYVLLAASSNSIEGFFAAYYYLLVYSFTGLAIFIILLSVRKYTNYLKIKSLSDFSSLFKNNPTIAISFSVFMFSLAGIPPLAGFFSKLFVFLSLVKVESYLASIVVIVTSVVSAVYYLWIIKVIFFKDYDVKTYYLPITLVQSNIILSVFILNVFIILFQNAVSVWLINLIFSWYF</sequence>
<dbReference type="PANTHER" id="PTHR22773">
    <property type="entry name" value="NADH DEHYDROGENASE"/>
    <property type="match status" value="1"/>
</dbReference>
<evidence type="ECO:0000313" key="7">
    <source>
        <dbReference type="EMBL" id="AKT93970.1"/>
    </source>
</evidence>
<evidence type="ECO:0000256" key="3">
    <source>
        <dbReference type="ARBA" id="ARBA00022989"/>
    </source>
</evidence>
<feature type="transmembrane region" description="Helical" evidence="5">
    <location>
        <begin position="463"/>
        <end position="493"/>
    </location>
</feature>
<proteinExistence type="inferred from homology"/>
<keyword evidence="7" id="KW-0496">Mitochondrion</keyword>
<accession>A0A0K1HPE7</accession>
<feature type="transmembrane region" description="Helical" evidence="5">
    <location>
        <begin position="76"/>
        <end position="99"/>
    </location>
</feature>
<dbReference type="InterPro" id="IPR001750">
    <property type="entry name" value="ND/Mrp_TM"/>
</dbReference>
<feature type="transmembrane region" description="Helical" evidence="5">
    <location>
        <begin position="209"/>
        <end position="228"/>
    </location>
</feature>
<dbReference type="GO" id="GO:0042773">
    <property type="term" value="P:ATP synthesis coupled electron transport"/>
    <property type="evidence" value="ECO:0007669"/>
    <property type="project" value="InterPro"/>
</dbReference>
<dbReference type="Pfam" id="PF00361">
    <property type="entry name" value="Proton_antipo_M"/>
    <property type="match status" value="1"/>
</dbReference>
<comment type="subcellular location">
    <subcellularLocation>
        <location evidence="1">Membrane</location>
        <topology evidence="1">Multi-pass membrane protein</topology>
    </subcellularLocation>
</comment>
<keyword evidence="2 5" id="KW-0812">Transmembrane</keyword>
<dbReference type="PRINTS" id="PR01434">
    <property type="entry name" value="NADHDHGNASE5"/>
</dbReference>
<feature type="transmembrane region" description="Helical" evidence="5">
    <location>
        <begin position="249"/>
        <end position="274"/>
    </location>
</feature>
<evidence type="ECO:0000256" key="5">
    <source>
        <dbReference type="SAM" id="Phobius"/>
    </source>
</evidence>
<feature type="transmembrane region" description="Helical" evidence="5">
    <location>
        <begin position="418"/>
        <end position="443"/>
    </location>
</feature>
<dbReference type="GO" id="GO:0008137">
    <property type="term" value="F:NADH dehydrogenase (ubiquinone) activity"/>
    <property type="evidence" value="ECO:0007669"/>
    <property type="project" value="InterPro"/>
</dbReference>
<feature type="transmembrane region" description="Helical" evidence="5">
    <location>
        <begin position="12"/>
        <end position="35"/>
    </location>
</feature>
<protein>
    <submittedName>
        <fullName evidence="7">NADH dehydrogenase subunit 2</fullName>
    </submittedName>
</protein>
<gene>
    <name evidence="7" type="primary">nad2</name>
    <name evidence="7" type="ORF">AB846_62</name>
</gene>
<dbReference type="HAMAP" id="MF_00445">
    <property type="entry name" value="NDH1_NuoN_1"/>
    <property type="match status" value="1"/>
</dbReference>
<geneLocation type="mitochondrion" evidence="7"/>
<evidence type="ECO:0000259" key="6">
    <source>
        <dbReference type="Pfam" id="PF00361"/>
    </source>
</evidence>